<accession>A0A7J0E9R4</accession>
<dbReference type="PANTHER" id="PTHR23336">
    <property type="entry name" value="ZINC FINGER CW-TYPE COILED-COIL DOMAIN PROTEIN 3"/>
    <property type="match status" value="1"/>
</dbReference>
<comment type="caution">
    <text evidence="2">The sequence shown here is derived from an EMBL/GenBank/DDBJ whole genome shotgun (WGS) entry which is preliminary data.</text>
</comment>
<reference evidence="2 3" key="1">
    <citation type="submission" date="2019-07" db="EMBL/GenBank/DDBJ databases">
        <title>De Novo Assembly of kiwifruit Actinidia rufa.</title>
        <authorList>
            <person name="Sugita-Konishi S."/>
            <person name="Sato K."/>
            <person name="Mori E."/>
            <person name="Abe Y."/>
            <person name="Kisaki G."/>
            <person name="Hamano K."/>
            <person name="Suezawa K."/>
            <person name="Otani M."/>
            <person name="Fukuda T."/>
            <person name="Manabe T."/>
            <person name="Gomi K."/>
            <person name="Tabuchi M."/>
            <person name="Akimitsu K."/>
            <person name="Kataoka I."/>
        </authorList>
    </citation>
    <scope>NUCLEOTIDE SEQUENCE [LARGE SCALE GENOMIC DNA]</scope>
    <source>
        <strain evidence="3">cv. Fuchu</strain>
    </source>
</reference>
<dbReference type="Pfam" id="PF13589">
    <property type="entry name" value="HATPase_c_3"/>
    <property type="match status" value="1"/>
</dbReference>
<evidence type="ECO:0000313" key="2">
    <source>
        <dbReference type="EMBL" id="GFY83125.1"/>
    </source>
</evidence>
<feature type="region of interest" description="Disordered" evidence="1">
    <location>
        <begin position="1"/>
        <end position="20"/>
    </location>
</feature>
<dbReference type="OrthoDB" id="757982at2759"/>
<evidence type="ECO:0000256" key="1">
    <source>
        <dbReference type="SAM" id="MobiDB-lite"/>
    </source>
</evidence>
<evidence type="ECO:0000313" key="3">
    <source>
        <dbReference type="Proteomes" id="UP000585474"/>
    </source>
</evidence>
<feature type="compositionally biased region" description="Basic and acidic residues" evidence="1">
    <location>
        <begin position="1"/>
        <end position="19"/>
    </location>
</feature>
<dbReference type="PANTHER" id="PTHR23336:SF44">
    <property type="entry name" value="PROTEIN MICRORCHIDIA 6"/>
    <property type="match status" value="1"/>
</dbReference>
<keyword evidence="3" id="KW-1185">Reference proteome</keyword>
<dbReference type="InterPro" id="IPR036890">
    <property type="entry name" value="HATPase_C_sf"/>
</dbReference>
<protein>
    <submittedName>
        <fullName evidence="2">Histidine kinase-, DNA gyrase B-, and HSP90-like ATPase family protein</fullName>
    </submittedName>
</protein>
<dbReference type="AlphaFoldDB" id="A0A7J0E9R4"/>
<name>A0A7J0E9R4_9ERIC</name>
<dbReference type="Proteomes" id="UP000585474">
    <property type="component" value="Unassembled WGS sequence"/>
</dbReference>
<organism evidence="2 3">
    <name type="scientific">Actinidia rufa</name>
    <dbReference type="NCBI Taxonomy" id="165716"/>
    <lineage>
        <taxon>Eukaryota</taxon>
        <taxon>Viridiplantae</taxon>
        <taxon>Streptophyta</taxon>
        <taxon>Embryophyta</taxon>
        <taxon>Tracheophyta</taxon>
        <taxon>Spermatophyta</taxon>
        <taxon>Magnoliopsida</taxon>
        <taxon>eudicotyledons</taxon>
        <taxon>Gunneridae</taxon>
        <taxon>Pentapetalae</taxon>
        <taxon>asterids</taxon>
        <taxon>Ericales</taxon>
        <taxon>Actinidiaceae</taxon>
        <taxon>Actinidia</taxon>
    </lineage>
</organism>
<dbReference type="GO" id="GO:0016887">
    <property type="term" value="F:ATP hydrolysis activity"/>
    <property type="evidence" value="ECO:0007669"/>
    <property type="project" value="InterPro"/>
</dbReference>
<keyword evidence="2" id="KW-0808">Transferase</keyword>
<dbReference type="SUPFAM" id="SSF55874">
    <property type="entry name" value="ATPase domain of HSP90 chaperone/DNA topoisomerase II/histidine kinase"/>
    <property type="match status" value="1"/>
</dbReference>
<dbReference type="EMBL" id="BJWL01000002">
    <property type="protein sequence ID" value="GFY83125.1"/>
    <property type="molecule type" value="Genomic_DNA"/>
</dbReference>
<keyword evidence="2" id="KW-0418">Kinase</keyword>
<proteinExistence type="predicted"/>
<sequence>MSGDDHIGKSSGTDSKKGMDCVLGASEQKGKTKTKIKIVCRKSKTHSIGEESQENRSSVAFSISQNDSSVLDQRCSPVDEASPSSVTSFGPAPICRQFWKAGNYDMGEGSKSQLRTIAELLDNAIDEIRNGATFVAIDKTTNPRDGNPALLIQDDGAGMDPETIRRCMSFGFSDKKMKSSIGQSFQMEMGLRQVLCDLEQMLSCLPVT</sequence>
<dbReference type="GO" id="GO:0005634">
    <property type="term" value="C:nucleus"/>
    <property type="evidence" value="ECO:0007669"/>
    <property type="project" value="TreeGrafter"/>
</dbReference>
<gene>
    <name evidence="2" type="ORF">Acr_02g0013650</name>
</gene>
<dbReference type="Gene3D" id="3.30.565.10">
    <property type="entry name" value="Histidine kinase-like ATPase, C-terminal domain"/>
    <property type="match status" value="1"/>
</dbReference>
<dbReference type="GO" id="GO:0016301">
    <property type="term" value="F:kinase activity"/>
    <property type="evidence" value="ECO:0007669"/>
    <property type="project" value="UniProtKB-KW"/>
</dbReference>
<dbReference type="InterPro" id="IPR045261">
    <property type="entry name" value="MORC_ATPase"/>
</dbReference>